<proteinExistence type="predicted"/>
<dbReference type="AlphaFoldDB" id="A0A6H2DNN1"/>
<dbReference type="Proteomes" id="UP000501600">
    <property type="component" value="Chromosome"/>
</dbReference>
<dbReference type="RefSeq" id="WP_168819194.1">
    <property type="nucleotide sequence ID" value="NZ_CP051217.1"/>
</dbReference>
<organism evidence="1 2">
    <name type="scientific">Parasphingorhabdus halotolerans</name>
    <dbReference type="NCBI Taxonomy" id="2725558"/>
    <lineage>
        <taxon>Bacteria</taxon>
        <taxon>Pseudomonadati</taxon>
        <taxon>Pseudomonadota</taxon>
        <taxon>Alphaproteobacteria</taxon>
        <taxon>Sphingomonadales</taxon>
        <taxon>Sphingomonadaceae</taxon>
        <taxon>Parasphingorhabdus</taxon>
    </lineage>
</organism>
<dbReference type="KEGG" id="phao:HF685_08230"/>
<name>A0A6H2DNN1_9SPHN</name>
<sequence>MSSEPVKILATSFVLVDATKVQVIDYRASKGDRLGAVTANLERKYSETKRLSGYFWLFARPHDDGTANSGFPTLGQFAGSQFGAQYGGSQLGAILTYRLTGQSDRGATVFGRVTSAIHSSGQEEAALGVRIKPASTIPVALYAEHRLGFANGDNRGTAAYLAGGFGPQEIAGGVQLETYGQAGYKFGPAASYFFDGSATLQKNILAGSGTRISVGGGLWTGGQKGTSRLDVGPRASFDLPIGGSRARVFVDWRQRIDGDAAPDSGLALTLTTGF</sequence>
<keyword evidence="2" id="KW-1185">Reference proteome</keyword>
<gene>
    <name evidence="1" type="ORF">HF685_08230</name>
</gene>
<dbReference type="EMBL" id="CP051217">
    <property type="protein sequence ID" value="QJB69266.1"/>
    <property type="molecule type" value="Genomic_DNA"/>
</dbReference>
<accession>A0A6H2DNN1</accession>
<evidence type="ECO:0000313" key="2">
    <source>
        <dbReference type="Proteomes" id="UP000501600"/>
    </source>
</evidence>
<reference evidence="1 2" key="1">
    <citation type="submission" date="2020-04" db="EMBL/GenBank/DDBJ databases">
        <title>Genome sequence for Sphingorhabdus sp. strain M1.</title>
        <authorList>
            <person name="Park S.-J."/>
        </authorList>
    </citation>
    <scope>NUCLEOTIDE SEQUENCE [LARGE SCALE GENOMIC DNA]</scope>
    <source>
        <strain evidence="1 2">JK6</strain>
    </source>
</reference>
<evidence type="ECO:0000313" key="1">
    <source>
        <dbReference type="EMBL" id="QJB69266.1"/>
    </source>
</evidence>
<protein>
    <submittedName>
        <fullName evidence="1">Uncharacterized protein</fullName>
    </submittedName>
</protein>